<dbReference type="EMBL" id="WJPP01000003">
    <property type="protein sequence ID" value="MRH78333.1"/>
    <property type="molecule type" value="Genomic_DNA"/>
</dbReference>
<name>A0A6N7QSF2_9GAMM</name>
<organism evidence="1 2">
    <name type="scientific">Spiribacter salilacus</name>
    <dbReference type="NCBI Taxonomy" id="2664894"/>
    <lineage>
        <taxon>Bacteria</taxon>
        <taxon>Pseudomonadati</taxon>
        <taxon>Pseudomonadota</taxon>
        <taxon>Gammaproteobacteria</taxon>
        <taxon>Chromatiales</taxon>
        <taxon>Ectothiorhodospiraceae</taxon>
        <taxon>Spiribacter</taxon>
    </lineage>
</organism>
<dbReference type="AlphaFoldDB" id="A0A6N7QSF2"/>
<dbReference type="Pfam" id="PF14334">
    <property type="entry name" value="DUF4390"/>
    <property type="match status" value="1"/>
</dbReference>
<accession>A0A6N7QSF2</accession>
<evidence type="ECO:0000313" key="1">
    <source>
        <dbReference type="EMBL" id="MRH78333.1"/>
    </source>
</evidence>
<sequence>MMAFTTLACAKINRWAVLQRFMLGCVVWALAGTALSSGDFRVDNIVPRFEAELLSMDAQLTYRLSEKADQALTNGLPLEIQQTLQVQRKRKWWFNAAVVTQQRHYRIQFHALSRRYVLTRLETGASRSFRDRQALLSALGRIEGWPVMRESAVQALGPIQLRLTTKLVRDALPRVLRMAAWLDADWQLRGGPLVKEVQP</sequence>
<gene>
    <name evidence="1" type="ORF">GH984_06400</name>
</gene>
<evidence type="ECO:0000313" key="2">
    <source>
        <dbReference type="Proteomes" id="UP000433788"/>
    </source>
</evidence>
<proteinExistence type="predicted"/>
<reference evidence="1 2" key="1">
    <citation type="submission" date="2019-11" db="EMBL/GenBank/DDBJ databases">
        <authorList>
            <person name="Zhang X.Y."/>
        </authorList>
    </citation>
    <scope>NUCLEOTIDE SEQUENCE [LARGE SCALE GENOMIC DNA]</scope>
    <source>
        <strain evidence="1 2">C176</strain>
    </source>
</reference>
<dbReference type="InterPro" id="IPR025500">
    <property type="entry name" value="DUF4390"/>
</dbReference>
<dbReference type="Proteomes" id="UP000433788">
    <property type="component" value="Unassembled WGS sequence"/>
</dbReference>
<protein>
    <submittedName>
        <fullName evidence="1">DUF4390 domain-containing protein</fullName>
    </submittedName>
</protein>
<comment type="caution">
    <text evidence="1">The sequence shown here is derived from an EMBL/GenBank/DDBJ whole genome shotgun (WGS) entry which is preliminary data.</text>
</comment>
<keyword evidence="2" id="KW-1185">Reference proteome</keyword>